<dbReference type="PROSITE" id="PS01353">
    <property type="entry name" value="HEMATOPO_REC_L_F2"/>
    <property type="match status" value="1"/>
</dbReference>
<feature type="domain" description="Fibronectin type-III" evidence="15">
    <location>
        <begin position="544"/>
        <end position="640"/>
    </location>
</feature>
<feature type="chain" id="PRO_5032571982" evidence="14">
    <location>
        <begin position="27"/>
        <end position="824"/>
    </location>
</feature>
<evidence type="ECO:0000313" key="16">
    <source>
        <dbReference type="EMBL" id="NWH41245.1"/>
    </source>
</evidence>
<dbReference type="Pfam" id="PF06328">
    <property type="entry name" value="Lep_receptor_Ig"/>
    <property type="match status" value="1"/>
</dbReference>
<evidence type="ECO:0000256" key="10">
    <source>
        <dbReference type="ARBA" id="ARBA00023180"/>
    </source>
</evidence>
<evidence type="ECO:0000256" key="6">
    <source>
        <dbReference type="ARBA" id="ARBA00022989"/>
    </source>
</evidence>
<keyword evidence="6 13" id="KW-1133">Transmembrane helix</keyword>
<dbReference type="InterPro" id="IPR003961">
    <property type="entry name" value="FN3_dom"/>
</dbReference>
<feature type="region of interest" description="Disordered" evidence="12">
    <location>
        <begin position="720"/>
        <end position="741"/>
    </location>
</feature>
<accession>A0A850VA44</accession>
<evidence type="ECO:0000256" key="2">
    <source>
        <dbReference type="ARBA" id="ARBA00008921"/>
    </source>
</evidence>
<dbReference type="SMART" id="SM00060">
    <property type="entry name" value="FN3"/>
    <property type="match status" value="4"/>
</dbReference>
<dbReference type="InterPro" id="IPR036116">
    <property type="entry name" value="FN3_sf"/>
</dbReference>
<feature type="non-terminal residue" evidence="16">
    <location>
        <position position="1"/>
    </location>
</feature>
<keyword evidence="8" id="KW-1015">Disulfide bond</keyword>
<dbReference type="GO" id="GO:0005886">
    <property type="term" value="C:plasma membrane"/>
    <property type="evidence" value="ECO:0007669"/>
    <property type="project" value="UniProtKB-ARBA"/>
</dbReference>
<dbReference type="AlphaFoldDB" id="A0A850VA44"/>
<dbReference type="EMBL" id="WEIW01003694">
    <property type="protein sequence ID" value="NWH41245.1"/>
    <property type="molecule type" value="Genomic_DNA"/>
</dbReference>
<keyword evidence="10" id="KW-0325">Glycoprotein</keyword>
<dbReference type="Proteomes" id="UP000640999">
    <property type="component" value="Unassembled WGS sequence"/>
</dbReference>
<evidence type="ECO:0000256" key="11">
    <source>
        <dbReference type="ARBA" id="ARBA00023319"/>
    </source>
</evidence>
<keyword evidence="3 13" id="KW-0812">Transmembrane</keyword>
<keyword evidence="4 14" id="KW-0732">Signal</keyword>
<dbReference type="InterPro" id="IPR003529">
    <property type="entry name" value="Hematopoietin_rcpt_Gp130_CS"/>
</dbReference>
<keyword evidence="5" id="KW-0677">Repeat</keyword>
<evidence type="ECO:0000256" key="12">
    <source>
        <dbReference type="SAM" id="MobiDB-lite"/>
    </source>
</evidence>
<dbReference type="InterPro" id="IPR036179">
    <property type="entry name" value="Ig-like_dom_sf"/>
</dbReference>
<dbReference type="PANTHER" id="PTHR48423">
    <property type="entry name" value="INTERLEUKIN-27 RECEPTOR SUBUNIT ALPHA"/>
    <property type="match status" value="1"/>
</dbReference>
<comment type="caution">
    <text evidence="16">The sequence shown here is derived from an EMBL/GenBank/DDBJ whole genome shotgun (WGS) entry which is preliminary data.</text>
</comment>
<dbReference type="GO" id="GO:0004896">
    <property type="term" value="F:cytokine receptor activity"/>
    <property type="evidence" value="ECO:0007669"/>
    <property type="project" value="InterPro"/>
</dbReference>
<evidence type="ECO:0000256" key="5">
    <source>
        <dbReference type="ARBA" id="ARBA00022737"/>
    </source>
</evidence>
<evidence type="ECO:0000256" key="8">
    <source>
        <dbReference type="ARBA" id="ARBA00023157"/>
    </source>
</evidence>
<dbReference type="CDD" id="cd00063">
    <property type="entry name" value="FN3"/>
    <property type="match status" value="3"/>
</dbReference>
<evidence type="ECO:0000256" key="7">
    <source>
        <dbReference type="ARBA" id="ARBA00023136"/>
    </source>
</evidence>
<evidence type="ECO:0000256" key="13">
    <source>
        <dbReference type="SAM" id="Phobius"/>
    </source>
</evidence>
<evidence type="ECO:0000313" key="17">
    <source>
        <dbReference type="Proteomes" id="UP000640999"/>
    </source>
</evidence>
<feature type="domain" description="Fibronectin type-III" evidence="15">
    <location>
        <begin position="448"/>
        <end position="543"/>
    </location>
</feature>
<dbReference type="SUPFAM" id="SSF49265">
    <property type="entry name" value="Fibronectin type III"/>
    <property type="match status" value="3"/>
</dbReference>
<keyword evidence="9" id="KW-0675">Receptor</keyword>
<evidence type="ECO:0000256" key="1">
    <source>
        <dbReference type="ARBA" id="ARBA00004479"/>
    </source>
</evidence>
<dbReference type="Pfam" id="PF00041">
    <property type="entry name" value="fn3"/>
    <property type="match status" value="1"/>
</dbReference>
<dbReference type="InterPro" id="IPR013783">
    <property type="entry name" value="Ig-like_fold"/>
</dbReference>
<evidence type="ECO:0000256" key="14">
    <source>
        <dbReference type="SAM" id="SignalP"/>
    </source>
</evidence>
<sequence length="824" mass="89571">MARRGAGTPSLRQLSLLLLLQLGGECAPSWTLGCASVAVSPAVVPLGSAVTASCTIHRELCHGLEQGKVRISWMLDNKPVAGRQHQGLGGTEVSNLTLPRFNHTQARLWCCVEWNGTKQRVGVAEIRAGYPPAKPLNLSCVLSLSDYGLTCQWEQGTDSHLPTSVVLKCSGPQQGPRAHCCVCCRSGGQAVTGCTPRGGHSRCTVPRRLLQLYRQMEIWVSATNALGTAESEHLRIDPMDVAKLDPPTLQSIQSIPFQTDCIALAWDVAWGTEHMELQCELRYREPEDPAWALVTGIIGQAGTARRCGFLFGTLYHFQMRCRRSSASALAAWSEWSPGRNYTTHEKAPAGTLDAWWGAQPAGTGGRLEVQLRWKAPRQREANGRVLGYRVTLSPRRRGRDPPTVCNTTRTQCNFSVPAATRRVYLSAYNAAGESAPTEVILLERKGQPLARLWAVPGGERSLWVHWEAPLAPVVAYVLEWQRVTAEPGRCSACWQMERHGTATTALIQDGIEPFQPYNISLYPLYEGTVGLPVHTTAYSQQKAPSHAPKLYLRRISKSEAELCWEPLPVEVQNGFISSYTIFWASSITSVASATLNPSLSSFVIRGLKPSTLYKVHIMASTAAGGTNGTSLTLVTTVLDDSEIQFLFLSLALVFVGLMVLLVCFQKNERMKEQLWPSVPDPANSSLGKWVPAAVAQEPLQVLASREPGPAAISTVTVLEGEPGKQPGKELPAPAAAPPALPRPYVRQEGPGEPVQYARVGGAGYRGQRLLPEPAPRFYENLRGRGDGGGGGGDWGFLEEPPATFPLLQGLRIGGAEELHECRAD</sequence>
<evidence type="ECO:0000256" key="3">
    <source>
        <dbReference type="ARBA" id="ARBA00022692"/>
    </source>
</evidence>
<reference evidence="16" key="1">
    <citation type="submission" date="2019-10" db="EMBL/GenBank/DDBJ databases">
        <title>Bird 10,000 Genomes (B10K) Project - Family phase.</title>
        <authorList>
            <person name="Zhang G."/>
        </authorList>
    </citation>
    <scope>NUCLEOTIDE SEQUENCE</scope>
    <source>
        <strain evidence="16">B10K-IZ-033-78</strain>
        <tissue evidence="16">Muscle</tissue>
    </source>
</reference>
<dbReference type="PANTHER" id="PTHR48423:SF1">
    <property type="entry name" value="INTERLEUKIN-27 RECEPTOR SUBUNIT ALPHA"/>
    <property type="match status" value="1"/>
</dbReference>
<dbReference type="InterPro" id="IPR010457">
    <property type="entry name" value="IgC2-like_lig-bd"/>
</dbReference>
<evidence type="ECO:0000256" key="9">
    <source>
        <dbReference type="ARBA" id="ARBA00023170"/>
    </source>
</evidence>
<comment type="similarity">
    <text evidence="2">Belongs to the type I cytokine receptor family. Type 2 subfamily.</text>
</comment>
<feature type="transmembrane region" description="Helical" evidence="13">
    <location>
        <begin position="645"/>
        <end position="664"/>
    </location>
</feature>
<dbReference type="FunFam" id="2.60.40.10:FF:000465">
    <property type="entry name" value="Granulocyte colony-stimulating factor receptor"/>
    <property type="match status" value="1"/>
</dbReference>
<feature type="domain" description="Fibronectin type-III" evidence="15">
    <location>
        <begin position="354"/>
        <end position="447"/>
    </location>
</feature>
<dbReference type="InterPro" id="IPR052672">
    <property type="entry name" value="Type1_Cytokine_Rcpt_Type2"/>
</dbReference>
<gene>
    <name evidence="16" type="primary">Csf3r</name>
    <name evidence="16" type="ORF">CHLHAR_R04208</name>
</gene>
<evidence type="ECO:0000256" key="4">
    <source>
        <dbReference type="ARBA" id="ARBA00022729"/>
    </source>
</evidence>
<dbReference type="OrthoDB" id="9887129at2759"/>
<keyword evidence="17" id="KW-1185">Reference proteome</keyword>
<feature type="signal peptide" evidence="14">
    <location>
        <begin position="1"/>
        <end position="26"/>
    </location>
</feature>
<protein>
    <submittedName>
        <fullName evidence="16">CSF3R factor</fullName>
    </submittedName>
</protein>
<dbReference type="FunFam" id="2.60.40.10:FF:000879">
    <property type="entry name" value="Colony stimulating factor 3 receptor"/>
    <property type="match status" value="1"/>
</dbReference>
<name>A0A850VA44_9CORV</name>
<keyword evidence="11" id="KW-0393">Immunoglobulin domain</keyword>
<feature type="non-terminal residue" evidence="16">
    <location>
        <position position="824"/>
    </location>
</feature>
<keyword evidence="7 13" id="KW-0472">Membrane</keyword>
<comment type="subcellular location">
    <subcellularLocation>
        <location evidence="1">Membrane</location>
        <topology evidence="1">Single-pass type I membrane protein</topology>
    </subcellularLocation>
</comment>
<dbReference type="SUPFAM" id="SSF48726">
    <property type="entry name" value="Immunoglobulin"/>
    <property type="match status" value="1"/>
</dbReference>
<dbReference type="Gene3D" id="2.60.40.10">
    <property type="entry name" value="Immunoglobulins"/>
    <property type="match status" value="6"/>
</dbReference>
<proteinExistence type="inferred from homology"/>
<dbReference type="PROSITE" id="PS50853">
    <property type="entry name" value="FN3"/>
    <property type="match status" value="3"/>
</dbReference>
<evidence type="ECO:0000259" key="15">
    <source>
        <dbReference type="PROSITE" id="PS50853"/>
    </source>
</evidence>
<organism evidence="16 17">
    <name type="scientific">Chloropsis hardwickii</name>
    <dbReference type="NCBI Taxonomy" id="667144"/>
    <lineage>
        <taxon>Eukaryota</taxon>
        <taxon>Metazoa</taxon>
        <taxon>Chordata</taxon>
        <taxon>Craniata</taxon>
        <taxon>Vertebrata</taxon>
        <taxon>Euteleostomi</taxon>
        <taxon>Archelosauria</taxon>
        <taxon>Archosauria</taxon>
        <taxon>Dinosauria</taxon>
        <taxon>Saurischia</taxon>
        <taxon>Theropoda</taxon>
        <taxon>Coelurosauria</taxon>
        <taxon>Aves</taxon>
        <taxon>Neognathae</taxon>
        <taxon>Neoaves</taxon>
        <taxon>Telluraves</taxon>
        <taxon>Australaves</taxon>
        <taxon>Passeriformes</taxon>
        <taxon>Corvoidea</taxon>
        <taxon>Irenidae</taxon>
        <taxon>Chloropsis</taxon>
    </lineage>
</organism>